<dbReference type="AlphaFoldDB" id="A0A6B1FAT1"/>
<dbReference type="EMBL" id="VYDO01000249">
    <property type="protein sequence ID" value="MYG38855.1"/>
    <property type="molecule type" value="Genomic_DNA"/>
</dbReference>
<organism evidence="1">
    <name type="scientific">Synechococcus sp. SB0676_bin_10</name>
    <dbReference type="NCBI Taxonomy" id="2604869"/>
    <lineage>
        <taxon>Bacteria</taxon>
        <taxon>Bacillati</taxon>
        <taxon>Cyanobacteriota</taxon>
        <taxon>Cyanophyceae</taxon>
        <taxon>Synechococcales</taxon>
        <taxon>Synechococcaceae</taxon>
        <taxon>Synechococcus</taxon>
    </lineage>
</organism>
<sequence length="110" mass="11816">MVQPASGKGTCPGSQKLLTSADQKERLSLVYVNALAARAEFTTSEPDLDRDGIDLPIQAGGRSAQLLTCKVTPEELMLRQRACWLSLQGGEYGEVTNKATVPFTSLGPTY</sequence>
<protein>
    <submittedName>
        <fullName evidence="1">Uncharacterized protein</fullName>
    </submittedName>
</protein>
<evidence type="ECO:0000313" key="1">
    <source>
        <dbReference type="EMBL" id="MYG38855.1"/>
    </source>
</evidence>
<gene>
    <name evidence="1" type="ORF">F4162_07825</name>
</gene>
<name>A0A6B1FAT1_9SYNE</name>
<comment type="caution">
    <text evidence="1">The sequence shown here is derived from an EMBL/GenBank/DDBJ whole genome shotgun (WGS) entry which is preliminary data.</text>
</comment>
<reference evidence="1" key="1">
    <citation type="submission" date="2019-09" db="EMBL/GenBank/DDBJ databases">
        <title>Characterisation of the sponge microbiome using genome-centric metagenomics.</title>
        <authorList>
            <person name="Engelberts J.P."/>
            <person name="Robbins S.J."/>
            <person name="De Goeij J.M."/>
            <person name="Aranda M."/>
            <person name="Bell S.C."/>
            <person name="Webster N.S."/>
        </authorList>
    </citation>
    <scope>NUCLEOTIDE SEQUENCE</scope>
    <source>
        <strain evidence="1">SB0676_bin_10</strain>
    </source>
</reference>
<accession>A0A6B1FAT1</accession>
<proteinExistence type="predicted"/>